<dbReference type="SUPFAM" id="SSF100950">
    <property type="entry name" value="NagB/RpiA/CoA transferase-like"/>
    <property type="match status" value="1"/>
</dbReference>
<dbReference type="InterPro" id="IPR036388">
    <property type="entry name" value="WH-like_DNA-bd_sf"/>
</dbReference>
<protein>
    <submittedName>
        <fullName evidence="5">Transcriptional regulator DeoR family protein</fullName>
    </submittedName>
</protein>
<dbReference type="Proteomes" id="UP000005707">
    <property type="component" value="Unassembled WGS sequence"/>
</dbReference>
<proteinExistence type="predicted"/>
<accession>U2E094</accession>
<dbReference type="GO" id="GO:0003677">
    <property type="term" value="F:DNA binding"/>
    <property type="evidence" value="ECO:0007669"/>
    <property type="project" value="UniProtKB-KW"/>
</dbReference>
<keyword evidence="2" id="KW-0238">DNA-binding</keyword>
<evidence type="ECO:0000256" key="1">
    <source>
        <dbReference type="ARBA" id="ARBA00023015"/>
    </source>
</evidence>
<dbReference type="Gene3D" id="1.10.10.10">
    <property type="entry name" value="Winged helix-like DNA-binding domain superfamily/Winged helix DNA-binding domain"/>
    <property type="match status" value="1"/>
</dbReference>
<keyword evidence="3" id="KW-0804">Transcription</keyword>
<dbReference type="STRING" id="1033810.HLPCO_000513"/>
<dbReference type="PANTHER" id="PTHR30363:SF56">
    <property type="entry name" value="TRANSCRIPTIONAL REGULATOR, DEOR FAMILY"/>
    <property type="match status" value="1"/>
</dbReference>
<keyword evidence="6" id="KW-1185">Reference proteome</keyword>
<evidence type="ECO:0000313" key="5">
    <source>
        <dbReference type="EMBL" id="ERJ13847.1"/>
    </source>
</evidence>
<dbReference type="InterPro" id="IPR050313">
    <property type="entry name" value="Carb_Metab_HTH_regulators"/>
</dbReference>
<evidence type="ECO:0000256" key="3">
    <source>
        <dbReference type="ARBA" id="ARBA00023163"/>
    </source>
</evidence>
<dbReference type="Gene3D" id="3.40.50.1360">
    <property type="match status" value="1"/>
</dbReference>
<dbReference type="InterPro" id="IPR001034">
    <property type="entry name" value="DeoR_HTH"/>
</dbReference>
<dbReference type="Pfam" id="PF00455">
    <property type="entry name" value="DeoRC"/>
    <property type="match status" value="1"/>
</dbReference>
<feature type="domain" description="HTH deoR-type" evidence="4">
    <location>
        <begin position="23"/>
        <end position="78"/>
    </location>
</feature>
<reference evidence="5 6" key="1">
    <citation type="journal article" date="2011" name="J. Bacteriol.">
        <title>Genome sequence of Haloplasma contractile, an unusual contractile bacterium from a deep-sea anoxic brine lake.</title>
        <authorList>
            <person name="Antunes A."/>
            <person name="Alam I."/>
            <person name="El Dorry H."/>
            <person name="Siam R."/>
            <person name="Robertson A."/>
            <person name="Bajic V.B."/>
            <person name="Stingl U."/>
        </authorList>
    </citation>
    <scope>NUCLEOTIDE SEQUENCE [LARGE SCALE GENOMIC DNA]</scope>
    <source>
        <strain evidence="5 6">SSD-17B</strain>
    </source>
</reference>
<dbReference type="InterPro" id="IPR036390">
    <property type="entry name" value="WH_DNA-bd_sf"/>
</dbReference>
<dbReference type="FunCoup" id="U2E094">
    <property type="interactions" value="2"/>
</dbReference>
<dbReference type="EMBL" id="AFNU02000001">
    <property type="protein sequence ID" value="ERJ13847.1"/>
    <property type="molecule type" value="Genomic_DNA"/>
</dbReference>
<name>U2E094_9MOLU</name>
<dbReference type="PROSITE" id="PS00894">
    <property type="entry name" value="HTH_DEOR_1"/>
    <property type="match status" value="1"/>
</dbReference>
<gene>
    <name evidence="5" type="ORF">HLPCO_000513</name>
</gene>
<comment type="caution">
    <text evidence="5">The sequence shown here is derived from an EMBL/GenBank/DDBJ whole genome shotgun (WGS) entry which is preliminary data.</text>
</comment>
<dbReference type="SMART" id="SM00420">
    <property type="entry name" value="HTH_DEOR"/>
    <property type="match status" value="1"/>
</dbReference>
<dbReference type="AlphaFoldDB" id="U2E094"/>
<dbReference type="InParanoid" id="U2E094"/>
<dbReference type="RefSeq" id="WP_008826046.1">
    <property type="nucleotide sequence ID" value="NZ_AFNU02000001.1"/>
</dbReference>
<dbReference type="InterPro" id="IPR018356">
    <property type="entry name" value="Tscrpt_reg_HTH_DeoR_CS"/>
</dbReference>
<dbReference type="PANTHER" id="PTHR30363">
    <property type="entry name" value="HTH-TYPE TRANSCRIPTIONAL REGULATOR SRLR-RELATED"/>
    <property type="match status" value="1"/>
</dbReference>
<sequence>MIDFLEALLYNVVESEKGDKMLKTKRLELLKELVEQKKLVHVEECVQLLNTSESTVRRDLEELEKEGILTRVHGGAKYNGKIKDEPKISTKLKTNFYEKDLIAKHASQIVEDRDCIFLDAGSTTYNMIPYLADKDITVITNGITHIDRLIEYNIESYLVGGYIKPSTKAILGEEAVLFLQKYYFDKAFIGVNGISIENGFSTPDIRESTIKQVVISRTKSPYFLADHTKFDQSYFVKIADLSDCKVIVDQYIEKYKEHIKMEVAQ</sequence>
<dbReference type="InterPro" id="IPR014036">
    <property type="entry name" value="DeoR-like_C"/>
</dbReference>
<evidence type="ECO:0000313" key="6">
    <source>
        <dbReference type="Proteomes" id="UP000005707"/>
    </source>
</evidence>
<evidence type="ECO:0000256" key="2">
    <source>
        <dbReference type="ARBA" id="ARBA00023125"/>
    </source>
</evidence>
<dbReference type="PROSITE" id="PS51000">
    <property type="entry name" value="HTH_DEOR_2"/>
    <property type="match status" value="1"/>
</dbReference>
<dbReference type="Pfam" id="PF08220">
    <property type="entry name" value="HTH_DeoR"/>
    <property type="match status" value="1"/>
</dbReference>
<dbReference type="eggNOG" id="COG1349">
    <property type="taxonomic scope" value="Bacteria"/>
</dbReference>
<dbReference type="SUPFAM" id="SSF46785">
    <property type="entry name" value="Winged helix' DNA-binding domain"/>
    <property type="match status" value="1"/>
</dbReference>
<keyword evidence="1" id="KW-0805">Transcription regulation</keyword>
<dbReference type="OrthoDB" id="9797223at2"/>
<dbReference type="InterPro" id="IPR037171">
    <property type="entry name" value="NagB/RpiA_transferase-like"/>
</dbReference>
<dbReference type="PRINTS" id="PR00037">
    <property type="entry name" value="HTHLACR"/>
</dbReference>
<organism evidence="5 6">
    <name type="scientific">Haloplasma contractile SSD-17B</name>
    <dbReference type="NCBI Taxonomy" id="1033810"/>
    <lineage>
        <taxon>Bacteria</taxon>
        <taxon>Bacillati</taxon>
        <taxon>Mycoplasmatota</taxon>
        <taxon>Mollicutes</taxon>
        <taxon>Haloplasmatales</taxon>
        <taxon>Haloplasmataceae</taxon>
        <taxon>Haloplasma</taxon>
    </lineage>
</organism>
<dbReference type="GO" id="GO:0003700">
    <property type="term" value="F:DNA-binding transcription factor activity"/>
    <property type="evidence" value="ECO:0007669"/>
    <property type="project" value="InterPro"/>
</dbReference>
<dbReference type="SMART" id="SM01134">
    <property type="entry name" value="DeoRC"/>
    <property type="match status" value="1"/>
</dbReference>
<reference evidence="5 6" key="2">
    <citation type="journal article" date="2013" name="PLoS ONE">
        <title>INDIGO - INtegrated Data Warehouse of MIcrobial GenOmes with Examples from the Red Sea Extremophiles.</title>
        <authorList>
            <person name="Alam I."/>
            <person name="Antunes A."/>
            <person name="Kamau A.A."/>
            <person name="Ba Alawi W."/>
            <person name="Kalkatawi M."/>
            <person name="Stingl U."/>
            <person name="Bajic V.B."/>
        </authorList>
    </citation>
    <scope>NUCLEOTIDE SEQUENCE [LARGE SCALE GENOMIC DNA]</scope>
    <source>
        <strain evidence="5 6">SSD-17B</strain>
    </source>
</reference>
<evidence type="ECO:0000259" key="4">
    <source>
        <dbReference type="PROSITE" id="PS51000"/>
    </source>
</evidence>